<protein>
    <recommendedName>
        <fullName evidence="9">C2H2-type domain-containing protein</fullName>
    </recommendedName>
</protein>
<evidence type="ECO:0000256" key="7">
    <source>
        <dbReference type="PROSITE-ProRule" id="PRU00042"/>
    </source>
</evidence>
<keyword evidence="11" id="KW-1185">Reference proteome</keyword>
<reference evidence="10 11" key="1">
    <citation type="submission" date="2020-04" db="EMBL/GenBank/DDBJ databases">
        <title>Plant Genome Project.</title>
        <authorList>
            <person name="Zhang R.-G."/>
        </authorList>
    </citation>
    <scope>NUCLEOTIDE SEQUENCE [LARGE SCALE GENOMIC DNA]</scope>
    <source>
        <strain evidence="10">YNK0</strain>
        <tissue evidence="10">Leaf</tissue>
    </source>
</reference>
<keyword evidence="5" id="KW-0805">Transcription regulation</keyword>
<feature type="region of interest" description="Disordered" evidence="8">
    <location>
        <begin position="437"/>
        <end position="457"/>
    </location>
</feature>
<dbReference type="InterPro" id="IPR013087">
    <property type="entry name" value="Znf_C2H2_type"/>
</dbReference>
<dbReference type="InterPro" id="IPR055186">
    <property type="entry name" value="C2H2-2nd_BIRD-IDD"/>
</dbReference>
<dbReference type="GO" id="GO:0008270">
    <property type="term" value="F:zinc ion binding"/>
    <property type="evidence" value="ECO:0007669"/>
    <property type="project" value="UniProtKB-KW"/>
</dbReference>
<comment type="caution">
    <text evidence="10">The sequence shown here is derived from an EMBL/GenBank/DDBJ whole genome shotgun (WGS) entry which is preliminary data.</text>
</comment>
<dbReference type="PROSITE" id="PS50157">
    <property type="entry name" value="ZINC_FINGER_C2H2_2"/>
    <property type="match status" value="1"/>
</dbReference>
<dbReference type="FunFam" id="3.30.160.60:FF:000554">
    <property type="entry name" value="protein indeterminate-domain 12-like"/>
    <property type="match status" value="1"/>
</dbReference>
<dbReference type="SMART" id="SM00355">
    <property type="entry name" value="ZnF_C2H2"/>
    <property type="match status" value="3"/>
</dbReference>
<dbReference type="FunFam" id="3.30.160.60:FF:000131">
    <property type="entry name" value="protein indeterminate-domain 5, chloroplastic-like"/>
    <property type="match status" value="1"/>
</dbReference>
<evidence type="ECO:0000313" key="10">
    <source>
        <dbReference type="EMBL" id="KAF8397667.1"/>
    </source>
</evidence>
<organism evidence="10 11">
    <name type="scientific">Tetracentron sinense</name>
    <name type="common">Spur-leaf</name>
    <dbReference type="NCBI Taxonomy" id="13715"/>
    <lineage>
        <taxon>Eukaryota</taxon>
        <taxon>Viridiplantae</taxon>
        <taxon>Streptophyta</taxon>
        <taxon>Embryophyta</taxon>
        <taxon>Tracheophyta</taxon>
        <taxon>Spermatophyta</taxon>
        <taxon>Magnoliopsida</taxon>
        <taxon>Trochodendrales</taxon>
        <taxon>Trochodendraceae</taxon>
        <taxon>Tetracentron</taxon>
    </lineage>
</organism>
<dbReference type="Pfam" id="PF22996">
    <property type="entry name" value="C2H2-2nd_BIRD-IDD"/>
    <property type="match status" value="1"/>
</dbReference>
<dbReference type="AlphaFoldDB" id="A0A835DED0"/>
<sequence>MPMMSGDGFSVPSSIIGFTQEPNLIPNPNPSFNANPVVKKKRNLPGTPGKQASSSYFTSSSDSLFLLLFLYLVFTVLTDPEAEVIALSPTTLMATNRFVCEICNKGFQRDQNLQLHRRGHNLPWKLKQRSSKEIRKRVYICPEKSCVHHDPSRALGDLTGIKKHFSRKHGEKKWKCEKCSKKYAVQSDWKAHNKTCGTREYKCDCGTLFSRKDSFITHRAFCDALAEESARFTSVAATSLNFQTNSINATTVNPQLSSLSHGYSGRGGEEASGITQFCSVFRPDFAGPESAAYPLNSDQQKPRLSLWLDQANSHLNPMELTANSNAYLASSSMGFPELVNMQSANIFGSSSSIVDYGSCSTQSQWLDRCAGPSTSANLSLSTMSPPGLIKEEGRNKGHMVESLASLYSNNQNQQPNLAHLSATALLQKAAQMGSKKSNSLFGGVRSSSSDTTSFNPNTQIRNEFNQLFRQAKQPENLSELTGTTPVGDGLLGGLDLSSLTNSGNNLNHLMMPPNSGKQSQSVPLKLHPNEVEHSLTRDFLGLGRGDTSRPFLQQELAKFASMGSAMGFSQYNGNL</sequence>
<evidence type="ECO:0000256" key="1">
    <source>
        <dbReference type="ARBA" id="ARBA00022723"/>
    </source>
</evidence>
<proteinExistence type="predicted"/>
<dbReference type="Pfam" id="PF22992">
    <property type="entry name" value="C2CH-4th_BIRD-IDD"/>
    <property type="match status" value="1"/>
</dbReference>
<keyword evidence="1" id="KW-0479">Metal-binding</keyword>
<evidence type="ECO:0000256" key="4">
    <source>
        <dbReference type="ARBA" id="ARBA00022833"/>
    </source>
</evidence>
<dbReference type="Pfam" id="PF00096">
    <property type="entry name" value="zf-C2H2"/>
    <property type="match status" value="1"/>
</dbReference>
<evidence type="ECO:0000313" key="11">
    <source>
        <dbReference type="Proteomes" id="UP000655225"/>
    </source>
</evidence>
<evidence type="ECO:0000259" key="9">
    <source>
        <dbReference type="PROSITE" id="PS50157"/>
    </source>
</evidence>
<dbReference type="GO" id="GO:0005634">
    <property type="term" value="C:nucleus"/>
    <property type="evidence" value="ECO:0007669"/>
    <property type="project" value="TreeGrafter"/>
</dbReference>
<dbReference type="InterPro" id="IPR031140">
    <property type="entry name" value="IDD1-16"/>
</dbReference>
<feature type="domain" description="C2H2-type" evidence="9">
    <location>
        <begin position="98"/>
        <end position="120"/>
    </location>
</feature>
<evidence type="ECO:0000256" key="8">
    <source>
        <dbReference type="SAM" id="MobiDB-lite"/>
    </source>
</evidence>
<dbReference type="GO" id="GO:0003700">
    <property type="term" value="F:DNA-binding transcription factor activity"/>
    <property type="evidence" value="ECO:0007669"/>
    <property type="project" value="TreeGrafter"/>
</dbReference>
<accession>A0A835DED0</accession>
<name>A0A835DED0_TETSI</name>
<evidence type="ECO:0000256" key="2">
    <source>
        <dbReference type="ARBA" id="ARBA00022737"/>
    </source>
</evidence>
<dbReference type="EMBL" id="JABCRI010000011">
    <property type="protein sequence ID" value="KAF8397667.1"/>
    <property type="molecule type" value="Genomic_DNA"/>
</dbReference>
<dbReference type="InterPro" id="IPR036236">
    <property type="entry name" value="Znf_C2H2_sf"/>
</dbReference>
<dbReference type="OrthoDB" id="6354171at2759"/>
<evidence type="ECO:0000256" key="3">
    <source>
        <dbReference type="ARBA" id="ARBA00022771"/>
    </source>
</evidence>
<dbReference type="PANTHER" id="PTHR10593">
    <property type="entry name" value="SERINE/THREONINE-PROTEIN KINASE RIO"/>
    <property type="match status" value="1"/>
</dbReference>
<dbReference type="Pfam" id="PF22995">
    <property type="entry name" value="C2CH-3rd_BIRD-IDD"/>
    <property type="match status" value="1"/>
</dbReference>
<dbReference type="PANTHER" id="PTHR10593:SF239">
    <property type="entry name" value="C2H2-TYPE DOMAIN-CONTAINING PROTEIN"/>
    <property type="match status" value="1"/>
</dbReference>
<keyword evidence="2" id="KW-0677">Repeat</keyword>
<dbReference type="Gene3D" id="3.30.160.60">
    <property type="entry name" value="Classic Zinc Finger"/>
    <property type="match status" value="2"/>
</dbReference>
<evidence type="ECO:0000256" key="5">
    <source>
        <dbReference type="ARBA" id="ARBA00023015"/>
    </source>
</evidence>
<keyword evidence="4" id="KW-0862">Zinc</keyword>
<keyword evidence="6" id="KW-0804">Transcription</keyword>
<feature type="region of interest" description="Disordered" evidence="8">
    <location>
        <begin position="24"/>
        <end position="56"/>
    </location>
</feature>
<dbReference type="OMA" id="HEGNCQF"/>
<gene>
    <name evidence="10" type="ORF">HHK36_016588</name>
</gene>
<dbReference type="Proteomes" id="UP000655225">
    <property type="component" value="Unassembled WGS sequence"/>
</dbReference>
<dbReference type="InterPro" id="IPR055187">
    <property type="entry name" value="C2CH-3rd_BIRD-IDD"/>
</dbReference>
<dbReference type="InterPro" id="IPR055185">
    <property type="entry name" value="C2CH-4th_BIRD-IDD"/>
</dbReference>
<dbReference type="SUPFAM" id="SSF57667">
    <property type="entry name" value="beta-beta-alpha zinc fingers"/>
    <property type="match status" value="1"/>
</dbReference>
<evidence type="ECO:0000256" key="6">
    <source>
        <dbReference type="ARBA" id="ARBA00023163"/>
    </source>
</evidence>
<keyword evidence="3 7" id="KW-0863">Zinc-finger</keyword>
<dbReference type="PROSITE" id="PS00028">
    <property type="entry name" value="ZINC_FINGER_C2H2_1"/>
    <property type="match status" value="1"/>
</dbReference>